<sequence>MANNNFHALPLANLNKDSKKRKREENLRTWKWNEVIDVDAIPDKVEIKTEEITPRVVSSDEDSTNQEEYKLQTDQEEDLGEDDTDQDDSDDEMTVMMGGDKLVTDKVSLNSMGGRSIRISDRLSVAKCSGRKEKAD</sequence>
<dbReference type="EMBL" id="BQNB010021449">
    <property type="protein sequence ID" value="GJU06530.1"/>
    <property type="molecule type" value="Genomic_DNA"/>
</dbReference>
<accession>A0ABQ5J3P9</accession>
<protein>
    <submittedName>
        <fullName evidence="2">Uncharacterized protein</fullName>
    </submittedName>
</protein>
<dbReference type="Proteomes" id="UP001151760">
    <property type="component" value="Unassembled WGS sequence"/>
</dbReference>
<reference evidence="2" key="1">
    <citation type="journal article" date="2022" name="Int. J. Mol. Sci.">
        <title>Draft Genome of Tanacetum Coccineum: Genomic Comparison of Closely Related Tanacetum-Family Plants.</title>
        <authorList>
            <person name="Yamashiro T."/>
            <person name="Shiraishi A."/>
            <person name="Nakayama K."/>
            <person name="Satake H."/>
        </authorList>
    </citation>
    <scope>NUCLEOTIDE SEQUENCE</scope>
</reference>
<gene>
    <name evidence="2" type="ORF">Tco_1122960</name>
</gene>
<feature type="compositionally biased region" description="Basic and acidic residues" evidence="1">
    <location>
        <begin position="43"/>
        <end position="53"/>
    </location>
</feature>
<evidence type="ECO:0000256" key="1">
    <source>
        <dbReference type="SAM" id="MobiDB-lite"/>
    </source>
</evidence>
<keyword evidence="3" id="KW-1185">Reference proteome</keyword>
<feature type="region of interest" description="Disordered" evidence="1">
    <location>
        <begin position="1"/>
        <end position="24"/>
    </location>
</feature>
<feature type="region of interest" description="Disordered" evidence="1">
    <location>
        <begin position="43"/>
        <end position="94"/>
    </location>
</feature>
<evidence type="ECO:0000313" key="2">
    <source>
        <dbReference type="EMBL" id="GJU06530.1"/>
    </source>
</evidence>
<proteinExistence type="predicted"/>
<evidence type="ECO:0000313" key="3">
    <source>
        <dbReference type="Proteomes" id="UP001151760"/>
    </source>
</evidence>
<comment type="caution">
    <text evidence="2">The sequence shown here is derived from an EMBL/GenBank/DDBJ whole genome shotgun (WGS) entry which is preliminary data.</text>
</comment>
<organism evidence="2 3">
    <name type="scientific">Tanacetum coccineum</name>
    <dbReference type="NCBI Taxonomy" id="301880"/>
    <lineage>
        <taxon>Eukaryota</taxon>
        <taxon>Viridiplantae</taxon>
        <taxon>Streptophyta</taxon>
        <taxon>Embryophyta</taxon>
        <taxon>Tracheophyta</taxon>
        <taxon>Spermatophyta</taxon>
        <taxon>Magnoliopsida</taxon>
        <taxon>eudicotyledons</taxon>
        <taxon>Gunneridae</taxon>
        <taxon>Pentapetalae</taxon>
        <taxon>asterids</taxon>
        <taxon>campanulids</taxon>
        <taxon>Asterales</taxon>
        <taxon>Asteraceae</taxon>
        <taxon>Asteroideae</taxon>
        <taxon>Anthemideae</taxon>
        <taxon>Anthemidinae</taxon>
        <taxon>Tanacetum</taxon>
    </lineage>
</organism>
<reference evidence="2" key="2">
    <citation type="submission" date="2022-01" db="EMBL/GenBank/DDBJ databases">
        <authorList>
            <person name="Yamashiro T."/>
            <person name="Shiraishi A."/>
            <person name="Satake H."/>
            <person name="Nakayama K."/>
        </authorList>
    </citation>
    <scope>NUCLEOTIDE SEQUENCE</scope>
</reference>
<name>A0ABQ5J3P9_9ASTR</name>
<feature type="compositionally biased region" description="Acidic residues" evidence="1">
    <location>
        <begin position="74"/>
        <end position="93"/>
    </location>
</feature>